<dbReference type="InterPro" id="IPR006482">
    <property type="entry name" value="Cas7_Csh2/Csh2"/>
</dbReference>
<dbReference type="EMBL" id="FTNR01000027">
    <property type="protein sequence ID" value="SIS20379.1"/>
    <property type="molecule type" value="Genomic_DNA"/>
</dbReference>
<feature type="region of interest" description="Disordered" evidence="1">
    <location>
        <begin position="24"/>
        <end position="44"/>
    </location>
</feature>
<protein>
    <submittedName>
        <fullName evidence="2">CRISPR-associated protein Csh2</fullName>
    </submittedName>
</protein>
<dbReference type="STRING" id="308853.SAMN05421752_12738"/>
<dbReference type="GO" id="GO:0043571">
    <property type="term" value="P:maintenance of CRISPR repeat elements"/>
    <property type="evidence" value="ECO:0007669"/>
    <property type="project" value="InterPro"/>
</dbReference>
<reference evidence="3" key="1">
    <citation type="submission" date="2017-01" db="EMBL/GenBank/DDBJ databases">
        <authorList>
            <person name="Varghese N."/>
            <person name="Submissions S."/>
        </authorList>
    </citation>
    <scope>NUCLEOTIDE SEQUENCE [LARGE SCALE GENOMIC DNA]</scope>
    <source>
        <strain evidence="3">type strain: HArc-</strain>
    </source>
</reference>
<accession>A0A1N7H6A5</accession>
<proteinExistence type="predicted"/>
<dbReference type="Proteomes" id="UP000185936">
    <property type="component" value="Unassembled WGS sequence"/>
</dbReference>
<evidence type="ECO:0000313" key="3">
    <source>
        <dbReference type="Proteomes" id="UP000185936"/>
    </source>
</evidence>
<evidence type="ECO:0000313" key="2">
    <source>
        <dbReference type="EMBL" id="SIS20379.1"/>
    </source>
</evidence>
<keyword evidence="3" id="KW-1185">Reference proteome</keyword>
<gene>
    <name evidence="2" type="ORF">SAMN05421752_12738</name>
</gene>
<evidence type="ECO:0000256" key="1">
    <source>
        <dbReference type="SAM" id="MobiDB-lite"/>
    </source>
</evidence>
<dbReference type="Pfam" id="PF05107">
    <property type="entry name" value="Cas_Cas7"/>
    <property type="match status" value="1"/>
</dbReference>
<name>A0A1N7H6A5_9EURY</name>
<sequence length="341" mass="38384">MTDNTTEDDIVENRSEIALVIDAKDTNPNGDPLTADNEPRIDPNTGQCIVTDVRLKRYIRDQIDDDGDAILIKNPDNGVYTREKMYEALYEELNGDPADLDDDEVVEGFLGAATDVRYFGATISVDTDLSGRLPDQFQGPVQFGHGRSYHKVDRNTESKELATVIANNEDSKQGTFATDHRIEYGVIGFGGRINENGANTTHLTKADVERLDTLIWRSLKNQTITRSKVGQQPRLYLRVEYGPDAFEIGRLDDRIDVDPETTVSEMRSVTDYQLDVRRLIAALDEHSDRIETVYLTADTAVEFKLPNGNSGGRDDFRDVLVDALGEKTVEMYDVYKRYTNE</sequence>
<dbReference type="NCBIfam" id="TIGR01595">
    <property type="entry name" value="cas_CT1132"/>
    <property type="match status" value="1"/>
</dbReference>
<organism evidence="2 3">
    <name type="scientific">Natronorubrum thiooxidans</name>
    <dbReference type="NCBI Taxonomy" id="308853"/>
    <lineage>
        <taxon>Archaea</taxon>
        <taxon>Methanobacteriati</taxon>
        <taxon>Methanobacteriota</taxon>
        <taxon>Stenosarchaea group</taxon>
        <taxon>Halobacteria</taxon>
        <taxon>Halobacteriales</taxon>
        <taxon>Natrialbaceae</taxon>
        <taxon>Natronorubrum</taxon>
    </lineage>
</organism>
<dbReference type="AlphaFoldDB" id="A0A1N7H6A5"/>
<dbReference type="OrthoDB" id="42298at2157"/>
<dbReference type="InterPro" id="IPR013419">
    <property type="entry name" value="CRISPR-assoc_prot_Cas7/Csh2"/>
</dbReference>
<dbReference type="RefSeq" id="WP_076610861.1">
    <property type="nucleotide sequence ID" value="NZ_FTNR01000027.1"/>
</dbReference>
<dbReference type="NCBIfam" id="TIGR02590">
    <property type="entry name" value="cas_Csh2"/>
    <property type="match status" value="1"/>
</dbReference>